<evidence type="ECO:0000313" key="3">
    <source>
        <dbReference type="Proteomes" id="UP000516235"/>
    </source>
</evidence>
<dbReference type="EMBL" id="JACMYE010000001">
    <property type="protein sequence ID" value="MBC3178050.1"/>
    <property type="molecule type" value="Genomic_DNA"/>
</dbReference>
<evidence type="ECO:0008006" key="5">
    <source>
        <dbReference type="Google" id="ProtNLM"/>
    </source>
</evidence>
<evidence type="ECO:0000313" key="2">
    <source>
        <dbReference type="EMBL" id="QNP89531.1"/>
    </source>
</evidence>
<reference evidence="3 4" key="1">
    <citation type="submission" date="2020-08" db="EMBL/GenBank/DDBJ databases">
        <title>novel species in genus Corynebacterium.</title>
        <authorList>
            <person name="Zhang G."/>
        </authorList>
    </citation>
    <scope>NUCLEOTIDE SEQUENCE [LARGE SCALE GENOMIC DNA]</scope>
    <source>
        <strain evidence="3 4">zg-917</strain>
        <strain evidence="2">Zg-917</strain>
    </source>
</reference>
<gene>
    <name evidence="1" type="ORF">H7348_01780</name>
    <name evidence="2" type="ORF">IAU68_07420</name>
</gene>
<dbReference type="EMBL" id="CP061032">
    <property type="protein sequence ID" value="QNP89531.1"/>
    <property type="molecule type" value="Genomic_DNA"/>
</dbReference>
<evidence type="ECO:0000313" key="1">
    <source>
        <dbReference type="EMBL" id="MBC3178050.1"/>
    </source>
</evidence>
<dbReference type="Proteomes" id="UP000516235">
    <property type="component" value="Chromosome"/>
</dbReference>
<organism evidence="2 3">
    <name type="scientific">Corynebacterium lujinxingii</name>
    <dbReference type="NCBI Taxonomy" id="2763010"/>
    <lineage>
        <taxon>Bacteria</taxon>
        <taxon>Bacillati</taxon>
        <taxon>Actinomycetota</taxon>
        <taxon>Actinomycetes</taxon>
        <taxon>Mycobacteriales</taxon>
        <taxon>Corynebacteriaceae</taxon>
        <taxon>Corynebacterium</taxon>
    </lineage>
</organism>
<keyword evidence="4" id="KW-1185">Reference proteome</keyword>
<evidence type="ECO:0000313" key="4">
    <source>
        <dbReference type="Proteomes" id="UP000642876"/>
    </source>
</evidence>
<name>A0A7H0JWW5_9CORY</name>
<dbReference type="RefSeq" id="WP_171192675.1">
    <property type="nucleotide sequence ID" value="NZ_CP061032.1"/>
</dbReference>
<proteinExistence type="predicted"/>
<sequence>MIPREGKTHSNVVMLSSRHAMHRTDFRALEFYEKRWVQAVAGGQAARKAALAGRSAARVLGMWVVTTDRHEPVELLLPNGRTPPKGQWPARTVYHRARNRVATIRHFDTLRATDEVTTAFEIALRHGFREGLVAMDWLLKHHTDRKTVVEEMAKLGRVKGIAVLRKVIKYAVDNSRSPFESYARAILIEHVADDWIVNGIFAGYEVDLRRGWLIIEIDGDYKYDGVTFKKTDETLRLERRREKHLLKTGVFAIRPSRSDLLLREKEFIDDVRTFLAQPRIVTRAL</sequence>
<dbReference type="Proteomes" id="UP000642876">
    <property type="component" value="Unassembled WGS sequence"/>
</dbReference>
<dbReference type="KEGG" id="cluj:IAU68_07420"/>
<dbReference type="AlphaFoldDB" id="A0A7H0JWW5"/>
<protein>
    <recommendedName>
        <fullName evidence="5">DUF559 domain-containing protein</fullName>
    </recommendedName>
</protein>
<accession>A0A7H0JWW5</accession>